<dbReference type="OrthoDB" id="6076358at2"/>
<feature type="chain" id="PRO_5002099006" description="Outer membrane protein beta-barrel domain-containing protein" evidence="2">
    <location>
        <begin position="29"/>
        <end position="201"/>
    </location>
</feature>
<dbReference type="RefSeq" id="WP_008734767.1">
    <property type="nucleotide sequence ID" value="NZ_CP004387.1"/>
</dbReference>
<dbReference type="STRING" id="391936.S7S_17635"/>
<keyword evidence="1 2" id="KW-0732">Signal</keyword>
<dbReference type="EMBL" id="CP004387">
    <property type="protein sequence ID" value="AJD49939.1"/>
    <property type="molecule type" value="Genomic_DNA"/>
</dbReference>
<evidence type="ECO:0000313" key="4">
    <source>
        <dbReference type="EMBL" id="AJD49939.1"/>
    </source>
</evidence>
<gene>
    <name evidence="4" type="ORF">S7S_17635</name>
</gene>
<organism evidence="4 5">
    <name type="scientific">Isoalcanivorax pacificus W11-5</name>
    <dbReference type="NCBI Taxonomy" id="391936"/>
    <lineage>
        <taxon>Bacteria</taxon>
        <taxon>Pseudomonadati</taxon>
        <taxon>Pseudomonadota</taxon>
        <taxon>Gammaproteobacteria</taxon>
        <taxon>Oceanospirillales</taxon>
        <taxon>Alcanivoracaceae</taxon>
        <taxon>Isoalcanivorax</taxon>
    </lineage>
</organism>
<evidence type="ECO:0000256" key="2">
    <source>
        <dbReference type="SAM" id="SignalP"/>
    </source>
</evidence>
<dbReference type="SUPFAM" id="SSF56925">
    <property type="entry name" value="OMPA-like"/>
    <property type="match status" value="1"/>
</dbReference>
<feature type="signal peptide" evidence="2">
    <location>
        <begin position="1"/>
        <end position="28"/>
    </location>
</feature>
<dbReference type="Proteomes" id="UP000006764">
    <property type="component" value="Chromosome"/>
</dbReference>
<dbReference type="InterPro" id="IPR011250">
    <property type="entry name" value="OMP/PagP_B-barrel"/>
</dbReference>
<reference evidence="4 5" key="1">
    <citation type="journal article" date="2012" name="J. Bacteriol.">
        <title>Genome sequence of an alkane-degrading bacterium, Alcanivorax pacificus type strain W11-5, isolated from deep sea sediment.</title>
        <authorList>
            <person name="Lai Q."/>
            <person name="Shao Z."/>
        </authorList>
    </citation>
    <scope>NUCLEOTIDE SEQUENCE [LARGE SCALE GENOMIC DNA]</scope>
    <source>
        <strain evidence="4 5">W11-5</strain>
    </source>
</reference>
<name>A0A0B4XNL7_9GAMM</name>
<accession>A0A0B4XNL7</accession>
<dbReference type="KEGG" id="apac:S7S_17635"/>
<protein>
    <recommendedName>
        <fullName evidence="3">Outer membrane protein beta-barrel domain-containing protein</fullName>
    </recommendedName>
</protein>
<evidence type="ECO:0000259" key="3">
    <source>
        <dbReference type="Pfam" id="PF13505"/>
    </source>
</evidence>
<sequence length="201" mass="22259">MRYRGWPRAGRLACLLFLLMLSARPALADVSVYRDQPRFWVAVSAAQTTLDFGHLDARPLTLGLRVGGMMDDMFGTELRIARGIVADRDERAVGSGSARRDDSLDHLASALVLARLPLAEHVYARAFAGLSDAQIRTRLRRCNAGACRSDTERNDDTSLSWGLGGYWQPQPALALSVEFMRYVDRDTLALDAIELAAVFLF</sequence>
<dbReference type="Pfam" id="PF13505">
    <property type="entry name" value="OMP_b-brl"/>
    <property type="match status" value="1"/>
</dbReference>
<keyword evidence="5" id="KW-1185">Reference proteome</keyword>
<dbReference type="HOGENOM" id="CLU_1358082_0_0_6"/>
<dbReference type="AlphaFoldDB" id="A0A0B4XNL7"/>
<dbReference type="Gene3D" id="2.40.160.20">
    <property type="match status" value="1"/>
</dbReference>
<evidence type="ECO:0000313" key="5">
    <source>
        <dbReference type="Proteomes" id="UP000006764"/>
    </source>
</evidence>
<evidence type="ECO:0000256" key="1">
    <source>
        <dbReference type="ARBA" id="ARBA00022729"/>
    </source>
</evidence>
<dbReference type="InterPro" id="IPR027385">
    <property type="entry name" value="Beta-barrel_OMP"/>
</dbReference>
<proteinExistence type="predicted"/>
<feature type="domain" description="Outer membrane protein beta-barrel" evidence="3">
    <location>
        <begin position="15"/>
        <end position="194"/>
    </location>
</feature>